<dbReference type="AlphaFoldDB" id="B6HLI0"/>
<dbReference type="Gene3D" id="3.30.50.10">
    <property type="entry name" value="Erythroid Transcription Factor GATA-1, subunit A"/>
    <property type="match status" value="1"/>
</dbReference>
<dbReference type="KEGG" id="pcs:N7525_006873"/>
<evidence type="ECO:0000256" key="2">
    <source>
        <dbReference type="ARBA" id="ARBA00022771"/>
    </source>
</evidence>
<evidence type="ECO:0000313" key="6">
    <source>
        <dbReference type="EMBL" id="CAP95264.1"/>
    </source>
</evidence>
<dbReference type="InterPro" id="IPR000679">
    <property type="entry name" value="Znf_GATA"/>
</dbReference>
<dbReference type="InterPro" id="IPR051140">
    <property type="entry name" value="GATA_TF"/>
</dbReference>
<evidence type="ECO:0000256" key="4">
    <source>
        <dbReference type="PROSITE-ProRule" id="PRU00094"/>
    </source>
</evidence>
<dbReference type="eggNOG" id="KOG1601">
    <property type="taxonomic scope" value="Eukaryota"/>
</dbReference>
<keyword evidence="1" id="KW-0479">Metal-binding</keyword>
<evidence type="ECO:0000256" key="1">
    <source>
        <dbReference type="ARBA" id="ARBA00022723"/>
    </source>
</evidence>
<dbReference type="GO" id="GO:0006355">
    <property type="term" value="P:regulation of DNA-templated transcription"/>
    <property type="evidence" value="ECO:0007669"/>
    <property type="project" value="InterPro"/>
</dbReference>
<evidence type="ECO:0000256" key="3">
    <source>
        <dbReference type="ARBA" id="ARBA00022833"/>
    </source>
</evidence>
<dbReference type="OrthoDB" id="2162994at2759"/>
<dbReference type="PANTHER" id="PTHR45658">
    <property type="entry name" value="GATA TRANSCRIPTION FACTOR"/>
    <property type="match status" value="1"/>
</dbReference>
<dbReference type="EMBL" id="AM920436">
    <property type="protein sequence ID" value="CAP95264.1"/>
    <property type="molecule type" value="Genomic_DNA"/>
</dbReference>
<dbReference type="CDD" id="cd00202">
    <property type="entry name" value="ZnF_GATA"/>
    <property type="match status" value="1"/>
</dbReference>
<dbReference type="GO" id="GO:0043565">
    <property type="term" value="F:sequence-specific DNA binding"/>
    <property type="evidence" value="ECO:0007669"/>
    <property type="project" value="InterPro"/>
</dbReference>
<dbReference type="InterPro" id="IPR013088">
    <property type="entry name" value="Znf_NHR/GATA"/>
</dbReference>
<dbReference type="PROSITE" id="PS00344">
    <property type="entry name" value="GATA_ZN_FINGER_1"/>
    <property type="match status" value="1"/>
</dbReference>
<gene>
    <name evidence="6" type="primary">rfeH</name>
    <name evidence="6" type="ORF">PCH_Pc21g03670</name>
</gene>
<feature type="domain" description="GATA-type" evidence="5">
    <location>
        <begin position="302"/>
        <end position="337"/>
    </location>
</feature>
<accession>B6HLI0</accession>
<keyword evidence="2 4" id="KW-0863">Zinc-finger</keyword>
<keyword evidence="7" id="KW-1185">Reference proteome</keyword>
<dbReference type="GO" id="GO:0008270">
    <property type="term" value="F:zinc ion binding"/>
    <property type="evidence" value="ECO:0007669"/>
    <property type="project" value="UniProtKB-KW"/>
</dbReference>
<protein>
    <submittedName>
        <fullName evidence="6">Transcription factor rfeH-Penicillium chrysogenum</fullName>
    </submittedName>
</protein>
<reference evidence="6 7" key="1">
    <citation type="journal article" date="2008" name="Nat. Biotechnol.">
        <title>Genome sequencing and analysis of the filamentous fungus Penicillium chrysogenum.</title>
        <authorList>
            <person name="van den Berg M.A."/>
            <person name="Albang R."/>
            <person name="Albermann K."/>
            <person name="Badger J.H."/>
            <person name="Daran J.-M."/>
            <person name="Driessen A.J.M."/>
            <person name="Garcia-Estrada C."/>
            <person name="Fedorova N.D."/>
            <person name="Harris D.M."/>
            <person name="Heijne W.H.M."/>
            <person name="Joardar V.S."/>
            <person name="Kiel J.A.K.W."/>
            <person name="Kovalchuk A."/>
            <person name="Martin J.F."/>
            <person name="Nierman W.C."/>
            <person name="Nijland J.G."/>
            <person name="Pronk J.T."/>
            <person name="Roubos J.A."/>
            <person name="van der Klei I.J."/>
            <person name="van Peij N.N.M.E."/>
            <person name="Veenhuis M."/>
            <person name="von Doehren H."/>
            <person name="Wagner C."/>
            <person name="Wortman J.R."/>
            <person name="Bovenberg R.A.L."/>
        </authorList>
    </citation>
    <scope>NUCLEOTIDE SEQUENCE [LARGE SCALE GENOMIC DNA]</scope>
    <source>
        <strain evidence="7">ATCC 28089 / DSM 1075 / NRRL 1951 / Wisconsin 54-1255</strain>
    </source>
</reference>
<dbReference type="STRING" id="500485.B6HLI0"/>
<dbReference type="SUPFAM" id="SSF57716">
    <property type="entry name" value="Glucocorticoid receptor-like (DNA-binding domain)"/>
    <property type="match status" value="1"/>
</dbReference>
<proteinExistence type="predicted"/>
<evidence type="ECO:0000259" key="5">
    <source>
        <dbReference type="PROSITE" id="PS50114"/>
    </source>
</evidence>
<evidence type="ECO:0000313" key="7">
    <source>
        <dbReference type="Proteomes" id="UP000000724"/>
    </source>
</evidence>
<name>B6HLI0_PENRW</name>
<sequence length="359" mass="40042">MVLLKKHLKDVNREDQRQMPRQRLPSIQEIFGETFLAIPSNPSYALPSHTRHAAPPALPAVYEIAHSIEGAPSNEQGLLPKISTVERSLGIISPVNELQHPEVIRPENPSFSPNGCSLNESRRFSKHPDLSIPQPGLLSCDPMDLAQPSFVEPPNVFHGFPIRKIPNSIPPQPKQLCLPEKRTPSSLDFSLFFKVIETVSAQTLAFVRYHSAMSQSDNHQRSLPGLSITEINGLLSQEQQKQDVLIYIRDELVRFDQYQALAQQNTRAAACMAGGADRGLCSSVTKQSKTHKVSKQKREWHGDSALRCHSCNRSETPEWRRGPDGPRTLCNACGLHYAKLSRRTGKFVALDDIGIRGKT</sequence>
<keyword evidence="3" id="KW-0862">Zinc</keyword>
<dbReference type="VEuPathDB" id="FungiDB:PCH_Pc21g03670"/>
<dbReference type="Pfam" id="PF00320">
    <property type="entry name" value="GATA"/>
    <property type="match status" value="1"/>
</dbReference>
<organism evidence="6 7">
    <name type="scientific">Penicillium rubens (strain ATCC 28089 / DSM 1075 / NRRL 1951 / Wisconsin 54-1255)</name>
    <name type="common">Penicillium chrysogenum</name>
    <dbReference type="NCBI Taxonomy" id="500485"/>
    <lineage>
        <taxon>Eukaryota</taxon>
        <taxon>Fungi</taxon>
        <taxon>Dikarya</taxon>
        <taxon>Ascomycota</taxon>
        <taxon>Pezizomycotina</taxon>
        <taxon>Eurotiomycetes</taxon>
        <taxon>Eurotiomycetidae</taxon>
        <taxon>Eurotiales</taxon>
        <taxon>Aspergillaceae</taxon>
        <taxon>Penicillium</taxon>
        <taxon>Penicillium chrysogenum species complex</taxon>
    </lineage>
</organism>
<dbReference type="SMART" id="SM00401">
    <property type="entry name" value="ZnF_GATA"/>
    <property type="match status" value="1"/>
</dbReference>
<dbReference type="PROSITE" id="PS50114">
    <property type="entry name" value="GATA_ZN_FINGER_2"/>
    <property type="match status" value="1"/>
</dbReference>
<dbReference type="Proteomes" id="UP000000724">
    <property type="component" value="Contig Pc00c21"/>
</dbReference>
<dbReference type="HOGENOM" id="CLU_771838_0_0_1"/>